<accession>A0A9P6IWY2</accession>
<dbReference type="Proteomes" id="UP000738359">
    <property type="component" value="Unassembled WGS sequence"/>
</dbReference>
<dbReference type="EMBL" id="JAAAHY010001184">
    <property type="protein sequence ID" value="KAF9951702.1"/>
    <property type="molecule type" value="Genomic_DNA"/>
</dbReference>
<proteinExistence type="predicted"/>
<organism evidence="2 3">
    <name type="scientific">Mortierella alpina</name>
    <name type="common">Oleaginous fungus</name>
    <name type="synonym">Mortierella renispora</name>
    <dbReference type="NCBI Taxonomy" id="64518"/>
    <lineage>
        <taxon>Eukaryota</taxon>
        <taxon>Fungi</taxon>
        <taxon>Fungi incertae sedis</taxon>
        <taxon>Mucoromycota</taxon>
        <taxon>Mortierellomycotina</taxon>
        <taxon>Mortierellomycetes</taxon>
        <taxon>Mortierellales</taxon>
        <taxon>Mortierellaceae</taxon>
        <taxon>Mortierella</taxon>
    </lineage>
</organism>
<feature type="region of interest" description="Disordered" evidence="1">
    <location>
        <begin position="763"/>
        <end position="783"/>
    </location>
</feature>
<feature type="compositionally biased region" description="Basic and acidic residues" evidence="1">
    <location>
        <begin position="195"/>
        <end position="215"/>
    </location>
</feature>
<evidence type="ECO:0000256" key="1">
    <source>
        <dbReference type="SAM" id="MobiDB-lite"/>
    </source>
</evidence>
<feature type="compositionally biased region" description="Polar residues" evidence="1">
    <location>
        <begin position="277"/>
        <end position="293"/>
    </location>
</feature>
<feature type="compositionally biased region" description="Low complexity" evidence="1">
    <location>
        <begin position="65"/>
        <end position="94"/>
    </location>
</feature>
<feature type="compositionally biased region" description="Low complexity" evidence="1">
    <location>
        <begin position="490"/>
        <end position="533"/>
    </location>
</feature>
<dbReference type="OrthoDB" id="2427449at2759"/>
<feature type="compositionally biased region" description="Low complexity" evidence="1">
    <location>
        <begin position="317"/>
        <end position="332"/>
    </location>
</feature>
<feature type="compositionally biased region" description="Pro residues" evidence="1">
    <location>
        <begin position="161"/>
        <end position="180"/>
    </location>
</feature>
<feature type="compositionally biased region" description="Low complexity" evidence="1">
    <location>
        <begin position="380"/>
        <end position="389"/>
    </location>
</feature>
<feature type="compositionally biased region" description="Basic and acidic residues" evidence="1">
    <location>
        <begin position="571"/>
        <end position="588"/>
    </location>
</feature>
<feature type="compositionally biased region" description="Polar residues" evidence="1">
    <location>
        <begin position="340"/>
        <end position="352"/>
    </location>
</feature>
<feature type="region of interest" description="Disordered" evidence="1">
    <location>
        <begin position="129"/>
        <end position="255"/>
    </location>
</feature>
<feature type="compositionally biased region" description="Polar residues" evidence="1">
    <location>
        <begin position="244"/>
        <end position="253"/>
    </location>
</feature>
<comment type="caution">
    <text evidence="2">The sequence shown here is derived from an EMBL/GenBank/DDBJ whole genome shotgun (WGS) entry which is preliminary data.</text>
</comment>
<feature type="compositionally biased region" description="Low complexity" evidence="1">
    <location>
        <begin position="301"/>
        <end position="310"/>
    </location>
</feature>
<reference evidence="2" key="1">
    <citation type="journal article" date="2020" name="Fungal Divers.">
        <title>Resolving the Mortierellaceae phylogeny through synthesis of multi-gene phylogenetics and phylogenomics.</title>
        <authorList>
            <person name="Vandepol N."/>
            <person name="Liber J."/>
            <person name="Desiro A."/>
            <person name="Na H."/>
            <person name="Kennedy M."/>
            <person name="Barry K."/>
            <person name="Grigoriev I.V."/>
            <person name="Miller A.N."/>
            <person name="O'Donnell K."/>
            <person name="Stajich J.E."/>
            <person name="Bonito G."/>
        </authorList>
    </citation>
    <scope>NUCLEOTIDE SEQUENCE</scope>
    <source>
        <strain evidence="2">CK1249</strain>
    </source>
</reference>
<evidence type="ECO:0000313" key="3">
    <source>
        <dbReference type="Proteomes" id="UP000738359"/>
    </source>
</evidence>
<keyword evidence="3" id="KW-1185">Reference proteome</keyword>
<feature type="region of interest" description="Disordered" evidence="1">
    <location>
        <begin position="271"/>
        <end position="409"/>
    </location>
</feature>
<feature type="region of interest" description="Disordered" evidence="1">
    <location>
        <begin position="563"/>
        <end position="606"/>
    </location>
</feature>
<feature type="region of interest" description="Disordered" evidence="1">
    <location>
        <begin position="1"/>
        <end position="26"/>
    </location>
</feature>
<feature type="region of interest" description="Disordered" evidence="1">
    <location>
        <begin position="468"/>
        <end position="550"/>
    </location>
</feature>
<protein>
    <submittedName>
        <fullName evidence="2">Uncharacterized protein</fullName>
    </submittedName>
</protein>
<dbReference type="AlphaFoldDB" id="A0A9P6IWY2"/>
<feature type="region of interest" description="Disordered" evidence="1">
    <location>
        <begin position="659"/>
        <end position="704"/>
    </location>
</feature>
<name>A0A9P6IWY2_MORAP</name>
<evidence type="ECO:0000313" key="2">
    <source>
        <dbReference type="EMBL" id="KAF9951702.1"/>
    </source>
</evidence>
<gene>
    <name evidence="2" type="ORF">BGZ70_000888</name>
</gene>
<feature type="region of interest" description="Disordered" evidence="1">
    <location>
        <begin position="52"/>
        <end position="117"/>
    </location>
</feature>
<sequence>MNRDRDPTQVMDLPSSSSPTVADDPTAGLSKIKATALLLKQKVAGTSIKAQKVPNKISHPWAITSSSSRSASFSSPTSPYSNSGHGHGHFGQSSNPTLPLSSSAVGSASGAGGKGIKAMIAAREDPALSCNKMAPGGTQPVPAPQKRDVRAGMTKVQLSPQPQPSPQPQVQQPPPAPPAQAPTQVQQAEPSPSQQHDEKQKGHGQEGAGQEERVTGMENEVDQARRSTRRRNGGGAALVASQFAAPTSSTGSTPLFMKAFEDPRMVQAEAASLLPTVPTQDTTPTAVNKTTLVESRKKSSKSSSGSRSSSTNEPALSPTTSTSSSTATTKTTHTPHEASASSKLTCSTSPTAPTGARRQPPSASVFEQRPAMSPRRHTTSDSPRSSSSSGFFTLRKDSPPLPSIPQQSMSIVNPTLRQLQTPHIPTNLVQARILQQEEQKRRDEELAKIPITANLRTVKKIQAVLVSSDDEEDDDIKRRKASGRGKDEGSASSSAMSSPSSSASSSLSASSSRSSRPRSKTAASSSVSVSVLSGGKQRGDRNHVGPVAIPKRLADQVEHILGRKLAGKGNVLDEREKEREEEEARKAAEPLPPIVLGKPRKRAVTSSHIRNLVSSWDHKVEEAKETTTEAERIRQFLEERSSAHAEMPKPKVPLTATDLLAPLPSLPPPPPTSEFKTRARHGSRAGGGGVGHTKGASSAAAAYSTQTLKSGLLSPSAAETMKDCKDAQTNGLATDATTATTTTTTTPMKRLSRSASKKILGDANEAGYVSGPELGGSRRSDDEAVDRVMVVNTATASSPPTASMESQGQDTHAFGKLDLPIEVLDTKRSGALLDNKAVASRPRRKGVRGPA</sequence>